<sequence length="1969" mass="216823">MKKKTTSLGMKLVAFLAMLMLFCIPVSAGVKETAGEYEIYPTPQEITYGDKEMQLTDQVKLSIGSDIDDYTKTRITDTLNVLKLTGNESAASDKTELIVGVYGSGDAADTYGKANGAVQATFDNYDAYMLYVKDGKIVVLGKDTDAAFYGVTTLKRIFEQLSADKKIKELTVTDYAEVQFRGFIEGYYGNPWSLEDRIDLMKFGGEIKMNQYVFAPKDDPYHNKQWRELYPKEDLEKIKKLAQAGNESKCFFVYALHTFMNSPFNFNNYDADLATVKAKYLQVIESGVRQIALLEDDATGSSAANLSRLLNDLTNWLTELKNTKYPDLKTDILYCPTDYMGNGSSAKLKGINASANRQVHMLMTGNAVWGQVSANFADNFYNNVASNGVAGRYPYMWVNWPCNDNYKTGLIMGGHNTILHTGIDGHKYEGIILNPMQHSEPSKVAIFTAADYCWKPWDAKEEGDQAWEDSFKYIDHVTALESDSSTALREVAKHMIYQGPVQTAGRQAKFEESVDLKNKLAEIQKKVEAGTVTTAELNDMRNEFKTIYDAAVKYLTDGTNKRLSEQMTPFLECLRDECEADIELMDALKAVQTKENDKVWEHYSAAQTLYERSQTYGFRYVNETKYATAGLLYIVPFTEKVMKNVSDTVKQIIDPEHIKLERTLIYRVGGTENSGNTGNAANAIDGNLNTNFQIQTDQQTGDYVGLLFNQMTPVKKMTVALACSGHENDYIPNGVMEYTTDGSSWTAFETQPAAGSTTDVTLELAEAKEIKGFRWKNSNNDRNRWLIIREISCDAFEKDGNSEAADNKYTGTISYTSGWSLYQSGSYPLSNVTDGDDSTFTWFKPASNDTSVAGDYIQMDLGEAKEVYKVRIVTGAGSADKWIKYHLEYSEDGNSWTSKSAQTGTANGTDTYEEDLKGASARYIKLVNNEDRHNWIKFNEFSVCGKEAEVTGDVMDYTNTNDENWKVTYGDEVSKVYARDNVTLKAGQYIGLKLDRIHAIASIDTEGNGTDKLTLQTSLNQKEWTDSTSAKSARYIRLINNGSTDVTFSLSKFEVTNDEIGAMDLFETNIGGASNSEDARKLGTTANWMDGDLTSKAKYCATPAKDDYITYTLGQEITLKSLKVYVLDTAIDYPRDAVIQASVDNKTWTDLIKIGDGIENDGTDRDTKPAENGWTHDTVDVAYSYVENANINNVKAKYIRLYFNAGYSARWVELNEIQINGGAYIPTVNDPTFETDAALQRGQEPWNLNDGDLTTAFVPDMTDKTEGSLVYHLSDATNVRKLNIVQKSISNATVSVRIDENNWVTLGTLNKSLTTFYTYMYDQVLDVKLTWGDVKPAICEIITLQVPKQTDDELKQEVEQNLSAAIASAESIYTAGNVDKTYTDASWSAFETAYKNATTVDKTTATANEIQTLTSALQDAKKNLKNVAMEEAEKALAAAIADVKNIYDAGNTGDENYTSDSWKLFKDAYKAATAPASNATADDLKTLAENLQKAKANLKDAKVAAKEALAAAVNSAEYKDIYDAGNADETYTSDSWKVFADAYDAAKAPAEDATVTKLGELLTDLQNAKANLKDAKVAAKEVLTAAVNSAEYKDIYEAGNADETYTSDSWNEFVSAYNAAKAPAGDATLSTLRELLSNLQDAKANLKDAKVAAKEVLTAAVNSAEYKDIYDAGNADETYTSDSWKVFADAYDAAKAPAEDAALSTLRELLSNLQDAKANLKYAAVEAAKTALKNETENAETKSIYEAGNANATYTSESWTAFVTAYNNAKNAKADATAEELQSLLTALQSAKANLKKADTQTTDTSKQPDTPSTPSTPSNPGQTAVKETVNKNVTYRILNENKKTAAVIGVGGSKGKNLTSVTIARTVKIGNVTYKVTRISKNAFKSCKKLKKVTIGSNVKKIEKNAFAGCSKLKTVNMKKATGITSIGSKAFSKIDAKAKVTVPAKKLSKYKRMLKKAGLPKKATVKK</sequence>
<dbReference type="InterPro" id="IPR000421">
    <property type="entry name" value="FA58C"/>
</dbReference>
<keyword evidence="6" id="KW-0732">Signal</keyword>
<feature type="coiled-coil region" evidence="4">
    <location>
        <begin position="1477"/>
        <end position="1511"/>
    </location>
</feature>
<dbReference type="PANTHER" id="PTHR13170">
    <property type="entry name" value="O-GLCNACASE"/>
    <property type="match status" value="1"/>
</dbReference>
<evidence type="ECO:0000256" key="4">
    <source>
        <dbReference type="SAM" id="Coils"/>
    </source>
</evidence>
<dbReference type="PROSITE" id="PS52009">
    <property type="entry name" value="GH84"/>
    <property type="match status" value="1"/>
</dbReference>
<organism evidence="9 10">
    <name type="scientific">Faecalicatena fissicatena</name>
    <dbReference type="NCBI Taxonomy" id="290055"/>
    <lineage>
        <taxon>Bacteria</taxon>
        <taxon>Bacillati</taxon>
        <taxon>Bacillota</taxon>
        <taxon>Clostridia</taxon>
        <taxon>Lachnospirales</taxon>
        <taxon>Lachnospiraceae</taxon>
        <taxon>Faecalicatena</taxon>
    </lineage>
</organism>
<feature type="coiled-coil region" evidence="4">
    <location>
        <begin position="1555"/>
        <end position="1585"/>
    </location>
</feature>
<comment type="caution">
    <text evidence="9">The sequence shown here is derived from an EMBL/GenBank/DDBJ whole genome shotgun (WGS) entry which is preliminary data.</text>
</comment>
<dbReference type="EMBL" id="JAAWUZ010000003">
    <property type="protein sequence ID" value="NSG28974.1"/>
    <property type="molecule type" value="Genomic_DNA"/>
</dbReference>
<evidence type="ECO:0000259" key="7">
    <source>
        <dbReference type="PROSITE" id="PS50022"/>
    </source>
</evidence>
<accession>A0ABX2GVF4</accession>
<evidence type="ECO:0000313" key="10">
    <source>
        <dbReference type="Proteomes" id="UP000821846"/>
    </source>
</evidence>
<dbReference type="InterPro" id="IPR011496">
    <property type="entry name" value="O-GlcNAcase_cat"/>
</dbReference>
<dbReference type="InterPro" id="IPR017853">
    <property type="entry name" value="GH"/>
</dbReference>
<dbReference type="Gene3D" id="1.20.58.460">
    <property type="entry name" value="Hyaluronidase post-catalytic domain-like"/>
    <property type="match status" value="1"/>
</dbReference>
<dbReference type="PANTHER" id="PTHR13170:SF16">
    <property type="entry name" value="PROTEIN O-GLCNACASE"/>
    <property type="match status" value="1"/>
</dbReference>
<dbReference type="Gene3D" id="2.60.120.260">
    <property type="entry name" value="Galactose-binding domain-like"/>
    <property type="match status" value="3"/>
</dbReference>
<feature type="coiled-coil region" evidence="4">
    <location>
        <begin position="1703"/>
        <end position="1742"/>
    </location>
</feature>
<dbReference type="Pfam" id="PF07555">
    <property type="entry name" value="NAGidase"/>
    <property type="match status" value="1"/>
</dbReference>
<dbReference type="InterPro" id="IPR008979">
    <property type="entry name" value="Galactose-bd-like_sf"/>
</dbReference>
<evidence type="ECO:0000256" key="3">
    <source>
        <dbReference type="PROSITE-ProRule" id="PRU01353"/>
    </source>
</evidence>
<dbReference type="SUPFAM" id="SSF52058">
    <property type="entry name" value="L domain-like"/>
    <property type="match status" value="1"/>
</dbReference>
<dbReference type="InterPro" id="IPR032675">
    <property type="entry name" value="LRR_dom_sf"/>
</dbReference>
<comment type="similarity">
    <text evidence="3">Belongs to the glycosyl hydrolase 84 family.</text>
</comment>
<dbReference type="InterPro" id="IPR029018">
    <property type="entry name" value="Hex-like_dom2"/>
</dbReference>
<dbReference type="Gene3D" id="3.80.10.10">
    <property type="entry name" value="Ribonuclease Inhibitor"/>
    <property type="match status" value="1"/>
</dbReference>
<protein>
    <submittedName>
        <fullName evidence="9">Leucine-rich repeat protein</fullName>
    </submittedName>
</protein>
<keyword evidence="4" id="KW-0175">Coiled coil</keyword>
<proteinExistence type="inferred from homology"/>
<dbReference type="InterPro" id="IPR015882">
    <property type="entry name" value="HEX_bac_N"/>
</dbReference>
<dbReference type="SUPFAM" id="SSF140657">
    <property type="entry name" value="Hyaluronidase post-catalytic domain-like"/>
    <property type="match status" value="1"/>
</dbReference>
<evidence type="ECO:0000256" key="5">
    <source>
        <dbReference type="SAM" id="MobiDB-lite"/>
    </source>
</evidence>
<evidence type="ECO:0000256" key="1">
    <source>
        <dbReference type="ARBA" id="ARBA00022801"/>
    </source>
</evidence>
<dbReference type="Pfam" id="PF00754">
    <property type="entry name" value="F5_F8_type_C"/>
    <property type="match status" value="2"/>
</dbReference>
<feature type="signal peptide" evidence="6">
    <location>
        <begin position="1"/>
        <end position="28"/>
    </location>
</feature>
<dbReference type="Gene3D" id="3.20.20.80">
    <property type="entry name" value="Glycosidases"/>
    <property type="match status" value="1"/>
</dbReference>
<feature type="domain" description="F5/8 type C" evidence="7">
    <location>
        <begin position="793"/>
        <end position="946"/>
    </location>
</feature>
<dbReference type="RefSeq" id="WP_173865581.1">
    <property type="nucleotide sequence ID" value="NZ_JAAWUU010000003.1"/>
</dbReference>
<feature type="coiled-coil region" evidence="4">
    <location>
        <begin position="1410"/>
        <end position="1449"/>
    </location>
</feature>
<feature type="region of interest" description="Disordered" evidence="5">
    <location>
        <begin position="1795"/>
        <end position="1828"/>
    </location>
</feature>
<dbReference type="Gene3D" id="1.20.1270.90">
    <property type="entry name" value="AF1782-like"/>
    <property type="match status" value="1"/>
</dbReference>
<dbReference type="Pfam" id="PF02838">
    <property type="entry name" value="Glyco_hydro_20b"/>
    <property type="match status" value="1"/>
</dbReference>
<evidence type="ECO:0000313" key="9">
    <source>
        <dbReference type="EMBL" id="NSG28974.1"/>
    </source>
</evidence>
<feature type="domain" description="GH84" evidence="8">
    <location>
        <begin position="179"/>
        <end position="457"/>
    </location>
</feature>
<dbReference type="SUPFAM" id="SSF55545">
    <property type="entry name" value="beta-N-acetylhexosaminidase-like domain"/>
    <property type="match status" value="1"/>
</dbReference>
<evidence type="ECO:0000256" key="2">
    <source>
        <dbReference type="ARBA" id="ARBA00023295"/>
    </source>
</evidence>
<keyword evidence="2 3" id="KW-0326">Glycosidase</keyword>
<dbReference type="InterPro" id="IPR051822">
    <property type="entry name" value="Glycosyl_Hydrolase_84"/>
</dbReference>
<dbReference type="SUPFAM" id="SSF51445">
    <property type="entry name" value="(Trans)glycosidases"/>
    <property type="match status" value="1"/>
</dbReference>
<feature type="coiled-coil region" evidence="4">
    <location>
        <begin position="1629"/>
        <end position="1659"/>
    </location>
</feature>
<dbReference type="Pfam" id="PF07554">
    <property type="entry name" value="FIVAR"/>
    <property type="match status" value="2"/>
</dbReference>
<feature type="compositionally biased region" description="Low complexity" evidence="5">
    <location>
        <begin position="1800"/>
        <end position="1824"/>
    </location>
</feature>
<name>A0ABX2GVF4_9FIRM</name>
<dbReference type="SUPFAM" id="SSF49785">
    <property type="entry name" value="Galactose-binding domain-like"/>
    <property type="match status" value="3"/>
</dbReference>
<keyword evidence="10" id="KW-1185">Reference proteome</keyword>
<gene>
    <name evidence="9" type="ORF">HFM93_01535</name>
</gene>
<dbReference type="Proteomes" id="UP000821846">
    <property type="component" value="Unassembled WGS sequence"/>
</dbReference>
<dbReference type="InterPro" id="IPR026906">
    <property type="entry name" value="LRR_5"/>
</dbReference>
<dbReference type="PROSITE" id="PS50022">
    <property type="entry name" value="FA58C_3"/>
    <property type="match status" value="1"/>
</dbReference>
<feature type="chain" id="PRO_5045814700" evidence="6">
    <location>
        <begin position="29"/>
        <end position="1969"/>
    </location>
</feature>
<evidence type="ECO:0000259" key="8">
    <source>
        <dbReference type="PROSITE" id="PS52009"/>
    </source>
</evidence>
<dbReference type="Gene3D" id="3.30.379.10">
    <property type="entry name" value="Chitobiase/beta-hexosaminidase domain 2-like"/>
    <property type="match status" value="1"/>
</dbReference>
<dbReference type="Pfam" id="PF13306">
    <property type="entry name" value="LRR_5"/>
    <property type="match status" value="1"/>
</dbReference>
<evidence type="ECO:0000256" key="6">
    <source>
        <dbReference type="SAM" id="SignalP"/>
    </source>
</evidence>
<reference evidence="9 10" key="1">
    <citation type="journal article" date="2020" name="Cell Host Microbe">
        <title>Functional and Genomic Variation between Human-Derived Isolates of Lachnospiraceae Reveals Inter- and Intra-Species Diversity.</title>
        <authorList>
            <person name="Sorbara M.T."/>
            <person name="Littmann E.R."/>
            <person name="Fontana E."/>
            <person name="Moody T.U."/>
            <person name="Kohout C.E."/>
            <person name="Gjonbalaj M."/>
            <person name="Eaton V."/>
            <person name="Seok R."/>
            <person name="Leiner I.M."/>
            <person name="Pamer E.G."/>
        </authorList>
    </citation>
    <scope>NUCLEOTIDE SEQUENCE [LARGE SCALE GENOMIC DNA]</scope>
    <source>
        <strain evidence="9 10">MSK.14.16</strain>
    </source>
</reference>
<keyword evidence="1 3" id="KW-0378">Hydrolase</keyword>
<feature type="active site" description="Proton donor" evidence="3">
    <location>
        <position position="297"/>
    </location>
</feature>